<proteinExistence type="predicted"/>
<protein>
    <submittedName>
        <fullName evidence="1">Uncharacterized protein</fullName>
    </submittedName>
</protein>
<dbReference type="AlphaFoldDB" id="A0AAD5N3K4"/>
<sequence length="101" mass="11145">MNERIDGPASEMSTTRLLTAYVCMALLAACSIAVWVDPPVWVDPQAQEGKTYSIVPPHSEYQSISSAFKDEQHAFPDRLRLHGFISRLFICGMGRPACSDG</sequence>
<accession>A0AAD5N3K4</accession>
<reference evidence="1" key="1">
    <citation type="submission" date="2021-06" db="EMBL/GenBank/DDBJ databases">
        <title>Parelaphostrongylus tenuis whole genome reference sequence.</title>
        <authorList>
            <person name="Garwood T.J."/>
            <person name="Larsen P.A."/>
            <person name="Fountain-Jones N.M."/>
            <person name="Garbe J.R."/>
            <person name="Macchietto M.G."/>
            <person name="Kania S.A."/>
            <person name="Gerhold R.W."/>
            <person name="Richards J.E."/>
            <person name="Wolf T.M."/>
        </authorList>
    </citation>
    <scope>NUCLEOTIDE SEQUENCE</scope>
    <source>
        <strain evidence="1">MNPRO001-30</strain>
        <tissue evidence="1">Meninges</tissue>
    </source>
</reference>
<name>A0AAD5N3K4_PARTN</name>
<dbReference type="EMBL" id="JAHQIW010003561">
    <property type="protein sequence ID" value="KAJ1359179.1"/>
    <property type="molecule type" value="Genomic_DNA"/>
</dbReference>
<evidence type="ECO:0000313" key="2">
    <source>
        <dbReference type="Proteomes" id="UP001196413"/>
    </source>
</evidence>
<organism evidence="1 2">
    <name type="scientific">Parelaphostrongylus tenuis</name>
    <name type="common">Meningeal worm</name>
    <dbReference type="NCBI Taxonomy" id="148309"/>
    <lineage>
        <taxon>Eukaryota</taxon>
        <taxon>Metazoa</taxon>
        <taxon>Ecdysozoa</taxon>
        <taxon>Nematoda</taxon>
        <taxon>Chromadorea</taxon>
        <taxon>Rhabditida</taxon>
        <taxon>Rhabditina</taxon>
        <taxon>Rhabditomorpha</taxon>
        <taxon>Strongyloidea</taxon>
        <taxon>Metastrongylidae</taxon>
        <taxon>Parelaphostrongylus</taxon>
    </lineage>
</organism>
<dbReference type="PROSITE" id="PS51257">
    <property type="entry name" value="PROKAR_LIPOPROTEIN"/>
    <property type="match status" value="1"/>
</dbReference>
<gene>
    <name evidence="1" type="ORF">KIN20_017853</name>
</gene>
<dbReference type="Proteomes" id="UP001196413">
    <property type="component" value="Unassembled WGS sequence"/>
</dbReference>
<comment type="caution">
    <text evidence="1">The sequence shown here is derived from an EMBL/GenBank/DDBJ whole genome shotgun (WGS) entry which is preliminary data.</text>
</comment>
<evidence type="ECO:0000313" key="1">
    <source>
        <dbReference type="EMBL" id="KAJ1359179.1"/>
    </source>
</evidence>
<keyword evidence="2" id="KW-1185">Reference proteome</keyword>